<dbReference type="RefSeq" id="WP_145390267.1">
    <property type="nucleotide sequence ID" value="NZ_CP037423.1"/>
</dbReference>
<dbReference type="AlphaFoldDB" id="A0A518HZ30"/>
<organism evidence="1 2">
    <name type="scientific">Stieleria neptunia</name>
    <dbReference type="NCBI Taxonomy" id="2527979"/>
    <lineage>
        <taxon>Bacteria</taxon>
        <taxon>Pseudomonadati</taxon>
        <taxon>Planctomycetota</taxon>
        <taxon>Planctomycetia</taxon>
        <taxon>Pirellulales</taxon>
        <taxon>Pirellulaceae</taxon>
        <taxon>Stieleria</taxon>
    </lineage>
</organism>
<dbReference type="OrthoDB" id="9885707at2"/>
<evidence type="ECO:0000313" key="2">
    <source>
        <dbReference type="Proteomes" id="UP000319004"/>
    </source>
</evidence>
<accession>A0A518HZ30</accession>
<dbReference type="KEGG" id="snep:Enr13x_60030"/>
<gene>
    <name evidence="1" type="ORF">Enr13x_60030</name>
</gene>
<reference evidence="1 2" key="1">
    <citation type="submission" date="2019-03" db="EMBL/GenBank/DDBJ databases">
        <title>Deep-cultivation of Planctomycetes and their phenomic and genomic characterization uncovers novel biology.</title>
        <authorList>
            <person name="Wiegand S."/>
            <person name="Jogler M."/>
            <person name="Boedeker C."/>
            <person name="Pinto D."/>
            <person name="Vollmers J."/>
            <person name="Rivas-Marin E."/>
            <person name="Kohn T."/>
            <person name="Peeters S.H."/>
            <person name="Heuer A."/>
            <person name="Rast P."/>
            <person name="Oberbeckmann S."/>
            <person name="Bunk B."/>
            <person name="Jeske O."/>
            <person name="Meyerdierks A."/>
            <person name="Storesund J.E."/>
            <person name="Kallscheuer N."/>
            <person name="Luecker S."/>
            <person name="Lage O.M."/>
            <person name="Pohl T."/>
            <person name="Merkel B.J."/>
            <person name="Hornburger P."/>
            <person name="Mueller R.-W."/>
            <person name="Bruemmer F."/>
            <person name="Labrenz M."/>
            <person name="Spormann A.M."/>
            <person name="Op den Camp H."/>
            <person name="Overmann J."/>
            <person name="Amann R."/>
            <person name="Jetten M.S.M."/>
            <person name="Mascher T."/>
            <person name="Medema M.H."/>
            <person name="Devos D.P."/>
            <person name="Kaster A.-K."/>
            <person name="Ovreas L."/>
            <person name="Rohde M."/>
            <person name="Galperin M.Y."/>
            <person name="Jogler C."/>
        </authorList>
    </citation>
    <scope>NUCLEOTIDE SEQUENCE [LARGE SCALE GENOMIC DNA]</scope>
    <source>
        <strain evidence="1 2">Enr13</strain>
    </source>
</reference>
<dbReference type="EMBL" id="CP037423">
    <property type="protein sequence ID" value="QDV46099.1"/>
    <property type="molecule type" value="Genomic_DNA"/>
</dbReference>
<name>A0A518HZ30_9BACT</name>
<sequence>MTALAIFFCFAIAQADDELVTRLASDDAASASAAYDSLAERGVDAFPALAARLDDETEANYEVFRNPTVMTKTRRGWAIYKPNVGDVAFLLIQRQIEGTWPGAFKDHHAITQSNAKDWITKHKGLTLKQLRILAVTESLSSVARELAKDSSSDLNTKCLAYLTERLTKLQEAKDKR</sequence>
<keyword evidence="2" id="KW-1185">Reference proteome</keyword>
<protein>
    <submittedName>
        <fullName evidence="1">Uncharacterized protein</fullName>
    </submittedName>
</protein>
<dbReference type="Proteomes" id="UP000319004">
    <property type="component" value="Chromosome"/>
</dbReference>
<proteinExistence type="predicted"/>
<evidence type="ECO:0000313" key="1">
    <source>
        <dbReference type="EMBL" id="QDV46099.1"/>
    </source>
</evidence>